<dbReference type="PANTHER" id="PTHR32094:SF5">
    <property type="entry name" value="FANCONI ANEMIA GROUP E PROTEIN"/>
    <property type="match status" value="1"/>
</dbReference>
<gene>
    <name evidence="2" type="ORF">HKI87_04g30260</name>
</gene>
<evidence type="ECO:0000313" key="2">
    <source>
        <dbReference type="EMBL" id="WZN61491.1"/>
    </source>
</evidence>
<feature type="domain" description="Fanconi Anaemia group E protein C-terminal" evidence="1">
    <location>
        <begin position="199"/>
        <end position="374"/>
    </location>
</feature>
<dbReference type="PANTHER" id="PTHR32094">
    <property type="entry name" value="FANCONI ANEMIA GROUP E PROTEIN"/>
    <property type="match status" value="1"/>
</dbReference>
<dbReference type="GO" id="GO:0036297">
    <property type="term" value="P:interstrand cross-link repair"/>
    <property type="evidence" value="ECO:0007669"/>
    <property type="project" value="InterPro"/>
</dbReference>
<evidence type="ECO:0000259" key="1">
    <source>
        <dbReference type="Pfam" id="PF11510"/>
    </source>
</evidence>
<protein>
    <submittedName>
        <fullName evidence="2">FA_FANCE domain-containing protein</fullName>
    </submittedName>
</protein>
<reference evidence="2 3" key="1">
    <citation type="submission" date="2024-03" db="EMBL/GenBank/DDBJ databases">
        <title>Complete genome sequence of the green alga Chloropicon roscoffensis RCC1871.</title>
        <authorList>
            <person name="Lemieux C."/>
            <person name="Pombert J.-F."/>
            <person name="Otis C."/>
            <person name="Turmel M."/>
        </authorList>
    </citation>
    <scope>NUCLEOTIDE SEQUENCE [LARGE SCALE GENOMIC DNA]</scope>
    <source>
        <strain evidence="2 3">RCC1871</strain>
    </source>
</reference>
<dbReference type="InterPro" id="IPR021025">
    <property type="entry name" value="Fanconi_anaemia_gr_E_prot_C"/>
</dbReference>
<name>A0AAX4P647_9CHLO</name>
<keyword evidence="3" id="KW-1185">Reference proteome</keyword>
<accession>A0AAX4P647</accession>
<evidence type="ECO:0000313" key="3">
    <source>
        <dbReference type="Proteomes" id="UP001472866"/>
    </source>
</evidence>
<dbReference type="Gene3D" id="1.25.40.480">
    <property type="match status" value="1"/>
</dbReference>
<dbReference type="Pfam" id="PF11510">
    <property type="entry name" value="FA_FANCE"/>
    <property type="match status" value="1"/>
</dbReference>
<dbReference type="AlphaFoldDB" id="A0AAX4P647"/>
<sequence length="382" mass="40624">MRKRSRTSAPPDTGLAALVLRVEASSRKPGADPLQIAKDEIERLRSGDDAGTVVDLARLLVGTEGLMDALTHLGQSALLLVLSSARRAFFEGEWKELARLLGGGRNEFRERALLPDVGPGPLPVPDAWLEVGAEPEAGQRASQEELAGCLAEAEAGGEEERARLRALLSDLAEEQEPVAAPLTAALGDDGLSLLLRDFLGDDASLACASAFFRHVLRPRVLGLSGAPSMSLVESIAAAAACRPGTLAREVLSPATCSPELGPPQVELLKRACRVDALRAFASEMMRSLAVSGGRWSEAHLAAMLALVQACGDLGEGDLGEVCASLRRRAQDFSSSLHFAKLVGEIVRKFPREARPQRLVLLEALDCNTTFFAKIAASKAQRL</sequence>
<organism evidence="2 3">
    <name type="scientific">Chloropicon roscoffensis</name>
    <dbReference type="NCBI Taxonomy" id="1461544"/>
    <lineage>
        <taxon>Eukaryota</taxon>
        <taxon>Viridiplantae</taxon>
        <taxon>Chlorophyta</taxon>
        <taxon>Chloropicophyceae</taxon>
        <taxon>Chloropicales</taxon>
        <taxon>Chloropicaceae</taxon>
        <taxon>Chloropicon</taxon>
    </lineage>
</organism>
<dbReference type="Proteomes" id="UP001472866">
    <property type="component" value="Chromosome 04"/>
</dbReference>
<dbReference type="GO" id="GO:0043240">
    <property type="term" value="C:Fanconi anaemia nuclear complex"/>
    <property type="evidence" value="ECO:0007669"/>
    <property type="project" value="InterPro"/>
</dbReference>
<dbReference type="InterPro" id="IPR039685">
    <property type="entry name" value="FANCE"/>
</dbReference>
<dbReference type="EMBL" id="CP151504">
    <property type="protein sequence ID" value="WZN61491.1"/>
    <property type="molecule type" value="Genomic_DNA"/>
</dbReference>
<proteinExistence type="predicted"/>